<proteinExistence type="predicted"/>
<dbReference type="RefSeq" id="WP_068832976.1">
    <property type="nucleotide sequence ID" value="NZ_JBHSMX010000013.1"/>
</dbReference>
<name>A0ABW0QBK6_9BURK</name>
<gene>
    <name evidence="1" type="ORF">ACFPP7_09185</name>
</gene>
<keyword evidence="2" id="KW-1185">Reference proteome</keyword>
<comment type="caution">
    <text evidence="1">The sequence shown here is derived from an EMBL/GenBank/DDBJ whole genome shotgun (WGS) entry which is preliminary data.</text>
</comment>
<dbReference type="Proteomes" id="UP001596084">
    <property type="component" value="Unassembled WGS sequence"/>
</dbReference>
<sequence length="86" mass="10025">MRERKFEDFPEDERDDFQRVLARWHQNPRDFEVTGIQSDPPENGAPVDFEVTVRRISTGAVSKFRGGHVSHWVIDFEHALRAKAFG</sequence>
<dbReference type="EMBL" id="JBHSMX010000013">
    <property type="protein sequence ID" value="MFC5521087.1"/>
    <property type="molecule type" value="Genomic_DNA"/>
</dbReference>
<evidence type="ECO:0000313" key="2">
    <source>
        <dbReference type="Proteomes" id="UP001596084"/>
    </source>
</evidence>
<accession>A0ABW0QBK6</accession>
<organism evidence="1 2">
    <name type="scientific">Polaromonas jejuensis</name>
    <dbReference type="NCBI Taxonomy" id="457502"/>
    <lineage>
        <taxon>Bacteria</taxon>
        <taxon>Pseudomonadati</taxon>
        <taxon>Pseudomonadota</taxon>
        <taxon>Betaproteobacteria</taxon>
        <taxon>Burkholderiales</taxon>
        <taxon>Comamonadaceae</taxon>
        <taxon>Polaromonas</taxon>
    </lineage>
</organism>
<evidence type="ECO:0000313" key="1">
    <source>
        <dbReference type="EMBL" id="MFC5521087.1"/>
    </source>
</evidence>
<protein>
    <submittedName>
        <fullName evidence="1">Uncharacterized protein</fullName>
    </submittedName>
</protein>
<reference evidence="2" key="1">
    <citation type="journal article" date="2019" name="Int. J. Syst. Evol. Microbiol.">
        <title>The Global Catalogue of Microorganisms (GCM) 10K type strain sequencing project: providing services to taxonomists for standard genome sequencing and annotation.</title>
        <authorList>
            <consortium name="The Broad Institute Genomics Platform"/>
            <consortium name="The Broad Institute Genome Sequencing Center for Infectious Disease"/>
            <person name="Wu L."/>
            <person name="Ma J."/>
        </authorList>
    </citation>
    <scope>NUCLEOTIDE SEQUENCE [LARGE SCALE GENOMIC DNA]</scope>
    <source>
        <strain evidence="2">CGMCC 4.7277</strain>
    </source>
</reference>